<name>A0A921MFF8_9MICO</name>
<organism evidence="5 6">
    <name type="scientific">Brevibacterium senegalense</name>
    <dbReference type="NCBI Taxonomy" id="1033736"/>
    <lineage>
        <taxon>Bacteria</taxon>
        <taxon>Bacillati</taxon>
        <taxon>Actinomycetota</taxon>
        <taxon>Actinomycetes</taxon>
        <taxon>Micrococcales</taxon>
        <taxon>Brevibacteriaceae</taxon>
        <taxon>Brevibacterium</taxon>
    </lineage>
</organism>
<keyword evidence="3" id="KW-0804">Transcription</keyword>
<proteinExistence type="predicted"/>
<dbReference type="InterPro" id="IPR010982">
    <property type="entry name" value="Lambda_DNA-bd_dom_sf"/>
</dbReference>
<dbReference type="EMBL" id="DYUK01000267">
    <property type="protein sequence ID" value="HJG81138.1"/>
    <property type="molecule type" value="Genomic_DNA"/>
</dbReference>
<dbReference type="SUPFAM" id="SSF47413">
    <property type="entry name" value="lambda repressor-like DNA-binding domains"/>
    <property type="match status" value="1"/>
</dbReference>
<dbReference type="PROSITE" id="PS50932">
    <property type="entry name" value="HTH_LACI_2"/>
    <property type="match status" value="1"/>
</dbReference>
<protein>
    <submittedName>
        <fullName evidence="5">LacI family transcriptional regulator</fullName>
    </submittedName>
</protein>
<dbReference type="InterPro" id="IPR028082">
    <property type="entry name" value="Peripla_BP_I"/>
</dbReference>
<feature type="non-terminal residue" evidence="5">
    <location>
        <position position="256"/>
    </location>
</feature>
<dbReference type="PROSITE" id="PS00356">
    <property type="entry name" value="HTH_LACI_1"/>
    <property type="match status" value="1"/>
</dbReference>
<keyword evidence="1" id="KW-0805">Transcription regulation</keyword>
<dbReference type="PRINTS" id="PR00036">
    <property type="entry name" value="HTHLACI"/>
</dbReference>
<dbReference type="GO" id="GO:0003700">
    <property type="term" value="F:DNA-binding transcription factor activity"/>
    <property type="evidence" value="ECO:0007669"/>
    <property type="project" value="TreeGrafter"/>
</dbReference>
<evidence type="ECO:0000313" key="5">
    <source>
        <dbReference type="EMBL" id="HJG81138.1"/>
    </source>
</evidence>
<keyword evidence="2" id="KW-0238">DNA-binding</keyword>
<dbReference type="SUPFAM" id="SSF53822">
    <property type="entry name" value="Periplasmic binding protein-like I"/>
    <property type="match status" value="1"/>
</dbReference>
<dbReference type="CDD" id="cd01392">
    <property type="entry name" value="HTH_LacI"/>
    <property type="match status" value="1"/>
</dbReference>
<dbReference type="Proteomes" id="UP000784435">
    <property type="component" value="Unassembled WGS sequence"/>
</dbReference>
<evidence type="ECO:0000259" key="4">
    <source>
        <dbReference type="PROSITE" id="PS50932"/>
    </source>
</evidence>
<dbReference type="AlphaFoldDB" id="A0A921MFF8"/>
<dbReference type="PANTHER" id="PTHR30146">
    <property type="entry name" value="LACI-RELATED TRANSCRIPTIONAL REPRESSOR"/>
    <property type="match status" value="1"/>
</dbReference>
<evidence type="ECO:0000256" key="1">
    <source>
        <dbReference type="ARBA" id="ARBA00023015"/>
    </source>
</evidence>
<dbReference type="Gene3D" id="3.40.50.2300">
    <property type="match status" value="1"/>
</dbReference>
<dbReference type="GO" id="GO:0000976">
    <property type="term" value="F:transcription cis-regulatory region binding"/>
    <property type="evidence" value="ECO:0007669"/>
    <property type="project" value="TreeGrafter"/>
</dbReference>
<dbReference type="Pfam" id="PF00356">
    <property type="entry name" value="LacI"/>
    <property type="match status" value="1"/>
</dbReference>
<sequence length="256" mass="27388">MTVTVEDIAARAGVSLSTVSRVLNDRGVVAPATADRVKEAMRELGYTRSTLLEKTVHPLVAVCAPARPEHWQLDVLNRVDVALQRSGVLTATPSIGADLSEVEAVVAAGASLVLTPTFTPVDLPVPVVRFAEAARDSTREPYPGETIAARIDLAGGLTLAFDHLLAIGHRRIGLICNDSGVLADQLRARFLADHPMARFHDGLEDWIAPVPKSFAGGIDAALRLKDRTCTAVIVQSGLQLYGVFHGIRQRGLVVPR</sequence>
<dbReference type="PANTHER" id="PTHR30146:SF109">
    <property type="entry name" value="HTH-TYPE TRANSCRIPTIONAL REGULATOR GALS"/>
    <property type="match status" value="1"/>
</dbReference>
<accession>A0A921MFF8</accession>
<gene>
    <name evidence="5" type="ORF">K8V08_12080</name>
</gene>
<dbReference type="Gene3D" id="1.10.260.40">
    <property type="entry name" value="lambda repressor-like DNA-binding domains"/>
    <property type="match status" value="1"/>
</dbReference>
<feature type="domain" description="HTH lacI-type" evidence="4">
    <location>
        <begin position="3"/>
        <end position="57"/>
    </location>
</feature>
<evidence type="ECO:0000256" key="3">
    <source>
        <dbReference type="ARBA" id="ARBA00023163"/>
    </source>
</evidence>
<reference evidence="5" key="1">
    <citation type="journal article" date="2021" name="PeerJ">
        <title>Extensive microbial diversity within the chicken gut microbiome revealed by metagenomics and culture.</title>
        <authorList>
            <person name="Gilroy R."/>
            <person name="Ravi A."/>
            <person name="Getino M."/>
            <person name="Pursley I."/>
            <person name="Horton D.L."/>
            <person name="Alikhan N.F."/>
            <person name="Baker D."/>
            <person name="Gharbi K."/>
            <person name="Hall N."/>
            <person name="Watson M."/>
            <person name="Adriaenssens E.M."/>
            <person name="Foster-Nyarko E."/>
            <person name="Jarju S."/>
            <person name="Secka A."/>
            <person name="Antonio M."/>
            <person name="Oren A."/>
            <person name="Chaudhuri R.R."/>
            <person name="La Ragione R."/>
            <person name="Hildebrand F."/>
            <person name="Pallen M.J."/>
        </authorList>
    </citation>
    <scope>NUCLEOTIDE SEQUENCE</scope>
    <source>
        <strain evidence="5">ChiGjej5B5-7349</strain>
    </source>
</reference>
<evidence type="ECO:0000313" key="6">
    <source>
        <dbReference type="Proteomes" id="UP000784435"/>
    </source>
</evidence>
<evidence type="ECO:0000256" key="2">
    <source>
        <dbReference type="ARBA" id="ARBA00023125"/>
    </source>
</evidence>
<reference evidence="5" key="2">
    <citation type="submission" date="2021-09" db="EMBL/GenBank/DDBJ databases">
        <authorList>
            <person name="Gilroy R."/>
        </authorList>
    </citation>
    <scope>NUCLEOTIDE SEQUENCE</scope>
    <source>
        <strain evidence="5">ChiGjej5B5-7349</strain>
    </source>
</reference>
<dbReference type="InterPro" id="IPR000843">
    <property type="entry name" value="HTH_LacI"/>
</dbReference>
<dbReference type="SMART" id="SM00354">
    <property type="entry name" value="HTH_LACI"/>
    <property type="match status" value="1"/>
</dbReference>
<comment type="caution">
    <text evidence="5">The sequence shown here is derived from an EMBL/GenBank/DDBJ whole genome shotgun (WGS) entry which is preliminary data.</text>
</comment>